<dbReference type="Proteomes" id="UP000183832">
    <property type="component" value="Unassembled WGS sequence"/>
</dbReference>
<keyword evidence="2" id="KW-1185">Reference proteome</keyword>
<proteinExistence type="predicted"/>
<protein>
    <submittedName>
        <fullName evidence="1">CLUMA_CG010413, isoform A</fullName>
    </submittedName>
</protein>
<gene>
    <name evidence="1" type="ORF">CLUMA_CG010413</name>
</gene>
<reference evidence="1 2" key="1">
    <citation type="submission" date="2015-04" db="EMBL/GenBank/DDBJ databases">
        <authorList>
            <person name="Syromyatnikov M.Y."/>
            <person name="Popov V.N."/>
        </authorList>
    </citation>
    <scope>NUCLEOTIDE SEQUENCE [LARGE SCALE GENOMIC DNA]</scope>
</reference>
<dbReference type="EMBL" id="CVRI01000045">
    <property type="protein sequence ID" value="CRK97006.1"/>
    <property type="molecule type" value="Genomic_DNA"/>
</dbReference>
<name>A0A1J1IDF0_9DIPT</name>
<evidence type="ECO:0000313" key="1">
    <source>
        <dbReference type="EMBL" id="CRK97006.1"/>
    </source>
</evidence>
<accession>A0A1J1IDF0</accession>
<organism evidence="1 2">
    <name type="scientific">Clunio marinus</name>
    <dbReference type="NCBI Taxonomy" id="568069"/>
    <lineage>
        <taxon>Eukaryota</taxon>
        <taxon>Metazoa</taxon>
        <taxon>Ecdysozoa</taxon>
        <taxon>Arthropoda</taxon>
        <taxon>Hexapoda</taxon>
        <taxon>Insecta</taxon>
        <taxon>Pterygota</taxon>
        <taxon>Neoptera</taxon>
        <taxon>Endopterygota</taxon>
        <taxon>Diptera</taxon>
        <taxon>Nematocera</taxon>
        <taxon>Chironomoidea</taxon>
        <taxon>Chironomidae</taxon>
        <taxon>Clunio</taxon>
    </lineage>
</organism>
<dbReference type="AlphaFoldDB" id="A0A1J1IDF0"/>
<sequence>METSAAKCLKLTGACSLILSQLTLMKLSRSLDERKIVCRVSVEGRKEIKQEKQIVLRLKRDRGKKEEELKGDQHL</sequence>
<evidence type="ECO:0000313" key="2">
    <source>
        <dbReference type="Proteomes" id="UP000183832"/>
    </source>
</evidence>